<feature type="chain" id="PRO_5034576308" evidence="1">
    <location>
        <begin position="21"/>
        <end position="192"/>
    </location>
</feature>
<comment type="caution">
    <text evidence="2">The sequence shown here is derived from an EMBL/GenBank/DDBJ whole genome shotgun (WGS) entry which is preliminary data.</text>
</comment>
<feature type="signal peptide" evidence="1">
    <location>
        <begin position="1"/>
        <end position="20"/>
    </location>
</feature>
<reference evidence="2" key="2">
    <citation type="journal article" name="Front. Microbiol.">
        <title>Degradative Capacity of Two Strains of Rhodonia placenta: From Phenotype to Genotype.</title>
        <authorList>
            <person name="Kolle M."/>
            <person name="Horta M.A.C."/>
            <person name="Nowrousian M."/>
            <person name="Ohm R.A."/>
            <person name="Benz J.P."/>
            <person name="Pilgard A."/>
        </authorList>
    </citation>
    <scope>NUCLEOTIDE SEQUENCE</scope>
    <source>
        <strain evidence="2">FPRL280</strain>
    </source>
</reference>
<sequence length="192" mass="21298">MPVLLLGLVPVGTNLYALVAFPQFWSPKLQQCRQHVMISPEQFEACSVITDYASQISHTHTTVPHDPDFKAAIADIGASRWAISFLNVYALIWYKSTQCHRLSSILVGRFLLHIRLAASRRNASSGSQDDDSQSAADTATLETRSWISSVEFIMDIGDDNDQTCNADLFSDDEDANVQEQDEEPVAMSVTQC</sequence>
<evidence type="ECO:0000313" key="2">
    <source>
        <dbReference type="EMBL" id="KAF9802610.1"/>
    </source>
</evidence>
<proteinExistence type="predicted"/>
<evidence type="ECO:0000313" key="3">
    <source>
        <dbReference type="Proteomes" id="UP000639403"/>
    </source>
</evidence>
<evidence type="ECO:0000256" key="1">
    <source>
        <dbReference type="SAM" id="SignalP"/>
    </source>
</evidence>
<protein>
    <submittedName>
        <fullName evidence="2">Uncharacterized protein</fullName>
    </submittedName>
</protein>
<reference evidence="2" key="1">
    <citation type="submission" date="2020-11" db="EMBL/GenBank/DDBJ databases">
        <authorList>
            <person name="Koelle M."/>
            <person name="Horta M.A.C."/>
            <person name="Nowrousian M."/>
            <person name="Ohm R.A."/>
            <person name="Benz P."/>
            <person name="Pilgard A."/>
        </authorList>
    </citation>
    <scope>NUCLEOTIDE SEQUENCE</scope>
    <source>
        <strain evidence="2">FPRL280</strain>
    </source>
</reference>
<accession>A0A8H7NTI1</accession>
<name>A0A8H7NTI1_9APHY</name>
<organism evidence="2 3">
    <name type="scientific">Rhodonia placenta</name>
    <dbReference type="NCBI Taxonomy" id="104341"/>
    <lineage>
        <taxon>Eukaryota</taxon>
        <taxon>Fungi</taxon>
        <taxon>Dikarya</taxon>
        <taxon>Basidiomycota</taxon>
        <taxon>Agaricomycotina</taxon>
        <taxon>Agaricomycetes</taxon>
        <taxon>Polyporales</taxon>
        <taxon>Adustoporiaceae</taxon>
        <taxon>Rhodonia</taxon>
    </lineage>
</organism>
<dbReference type="Proteomes" id="UP000639403">
    <property type="component" value="Unassembled WGS sequence"/>
</dbReference>
<gene>
    <name evidence="2" type="ORF">IEO21_09870</name>
</gene>
<dbReference type="AlphaFoldDB" id="A0A8H7NTI1"/>
<keyword evidence="1" id="KW-0732">Signal</keyword>
<dbReference type="EMBL" id="JADOXO010000570">
    <property type="protein sequence ID" value="KAF9802610.1"/>
    <property type="molecule type" value="Genomic_DNA"/>
</dbReference>